<dbReference type="AlphaFoldDB" id="A0A0S4TKU7"/>
<dbReference type="EC" id="2.3.1.225" evidence="10"/>
<reference evidence="12" key="2">
    <citation type="submission" date="2015-08" db="EMBL/GenBank/DDBJ databases">
        <authorList>
            <person name="Babu N.S."/>
            <person name="Beckwith C.J."/>
            <person name="Beseler K.G."/>
            <person name="Brison A."/>
            <person name="Carone J.V."/>
            <person name="Caskin T.P."/>
            <person name="Diamond M."/>
            <person name="Durham M.E."/>
            <person name="Foxe J.M."/>
            <person name="Go M."/>
            <person name="Henderson B.A."/>
            <person name="Jones I.B."/>
            <person name="McGettigan J.A."/>
            <person name="Micheletti S.J."/>
            <person name="Nasrallah M.E."/>
            <person name="Ortiz D."/>
            <person name="Piller C.R."/>
            <person name="Privatt S.R."/>
            <person name="Schneider S.L."/>
            <person name="Sharp S."/>
            <person name="Smith T.C."/>
            <person name="Stanton J.D."/>
            <person name="Ullery H.E."/>
            <person name="Wilson R.J."/>
            <person name="Serrano M.G."/>
            <person name="Buck G."/>
            <person name="Lee V."/>
            <person name="Wang Y."/>
            <person name="Carvalho R."/>
            <person name="Voegtly L."/>
            <person name="Shi R."/>
            <person name="Duckworth R."/>
            <person name="Johnson A."/>
            <person name="Loviza R."/>
            <person name="Walstead R."/>
            <person name="Shah Z."/>
            <person name="Kiflezghi M."/>
            <person name="Wade K."/>
            <person name="Ball S.L."/>
            <person name="Bradley K.W."/>
            <person name="Asai D.J."/>
            <person name="Bowman C.A."/>
            <person name="Russell D.A."/>
            <person name="Pope W.H."/>
            <person name="Jacobs-Sera D."/>
            <person name="Hendrix R.W."/>
            <person name="Hatfull G.F."/>
        </authorList>
    </citation>
    <scope>NUCLEOTIDE SEQUENCE [LARGE SCALE GENOMIC DNA]</scope>
</reference>
<keyword evidence="6 10" id="KW-0472">Membrane</keyword>
<dbReference type="GO" id="GO:0019706">
    <property type="term" value="F:protein-cysteine S-palmitoyltransferase activity"/>
    <property type="evidence" value="ECO:0007669"/>
    <property type="project" value="UniProtKB-EC"/>
</dbReference>
<evidence type="ECO:0000256" key="7">
    <source>
        <dbReference type="ARBA" id="ARBA00023139"/>
    </source>
</evidence>
<keyword evidence="5 10" id="KW-1133">Transmembrane helix</keyword>
<sequence>MVRYKENDLSSYTDNPLGLLPSRFIVNSKNNWNITGIFVCILRLYAYYPVWLLLNNTSNDWYINNAPFLIVYSLIFGMLNYTLYILISFGDPGYLKSCPSTKLKPVDKIRDPLKLKFNLELRNLKRGINKKNISNSDIFGSSDEERDEEFDEFDLEAGSINNLNTINESINNSSFEILDDKSLADSRCDSSTNDLNLSNSILRLGGGTTSFPLLNTSNLIKSPIRIDKSTASLSLVMESAPGQLLNSIGVSQFSLNNNRILDNLLSNNSSECCKLSIDLIDGDNKSPECSFIDRGNLNEEGSTFKLNFHDMDQKTPKLEQLTHPVSNLNSNSLSFPLSPCSSDGIDLLPRREMSGNSLKNSCFQSNDGYFVFKEGKMYQNGVRLRFCDYCRMYQPLRTKHCTSCERCIRTHDHHCPWLGVCIGEYNRCKFWWLSLVQFPECIWILYCISICLFKADLNGSRLTIFDICSMIFIAGNALFIAFLSLLLVIYHLFLAYNNLTTWENLAWNKISYLKPFPDTQNSPFSKGHIYNMAIFCIPYYVDDLIIGEEGEIIWERKPPNSI</sequence>
<dbReference type="EMBL" id="LN877954">
    <property type="protein sequence ID" value="CUV08024.1"/>
    <property type="molecule type" value="Genomic_DNA"/>
</dbReference>
<feature type="transmembrane region" description="Helical" evidence="10">
    <location>
        <begin position="32"/>
        <end position="54"/>
    </location>
</feature>
<comment type="similarity">
    <text evidence="2 10">Belongs to the DHHC palmitoyltransferase family.</text>
</comment>
<keyword evidence="9 10" id="KW-0012">Acyltransferase</keyword>
<dbReference type="VEuPathDB" id="CryptoDB:CHUDEA8_4730"/>
<dbReference type="PROSITE" id="PS50216">
    <property type="entry name" value="DHHC"/>
    <property type="match status" value="1"/>
</dbReference>
<comment type="domain">
    <text evidence="10">The DHHC domain is required for palmitoyltransferase activity.</text>
</comment>
<dbReference type="PANTHER" id="PTHR22883">
    <property type="entry name" value="ZINC FINGER DHHC DOMAIN CONTAINING PROTEIN"/>
    <property type="match status" value="1"/>
</dbReference>
<evidence type="ECO:0000313" key="14">
    <source>
        <dbReference type="Proteomes" id="UP001429100"/>
    </source>
</evidence>
<keyword evidence="7" id="KW-0564">Palmitate</keyword>
<proteinExistence type="inferred from homology"/>
<dbReference type="InterPro" id="IPR039859">
    <property type="entry name" value="PFA4/ZDH16/20/ERF2-like"/>
</dbReference>
<dbReference type="Pfam" id="PF01529">
    <property type="entry name" value="DHHC"/>
    <property type="match status" value="1"/>
</dbReference>
<evidence type="ECO:0000256" key="10">
    <source>
        <dbReference type="RuleBase" id="RU079119"/>
    </source>
</evidence>
<feature type="transmembrane region" description="Helical" evidence="10">
    <location>
        <begin position="465"/>
        <end position="493"/>
    </location>
</feature>
<protein>
    <recommendedName>
        <fullName evidence="10">Palmitoyltransferase</fullName>
        <ecNumber evidence="10">2.3.1.225</ecNumber>
    </recommendedName>
</protein>
<keyword evidence="4 10" id="KW-0812">Transmembrane</keyword>
<evidence type="ECO:0000256" key="4">
    <source>
        <dbReference type="ARBA" id="ARBA00022692"/>
    </source>
</evidence>
<evidence type="ECO:0000256" key="3">
    <source>
        <dbReference type="ARBA" id="ARBA00022679"/>
    </source>
</evidence>
<dbReference type="InterPro" id="IPR001594">
    <property type="entry name" value="Palmitoyltrfase_DHHC"/>
</dbReference>
<evidence type="ECO:0000313" key="13">
    <source>
        <dbReference type="EMBL" id="PPS98105.1"/>
    </source>
</evidence>
<feature type="domain" description="Palmitoyltransferase DHHC" evidence="11">
    <location>
        <begin position="384"/>
        <end position="507"/>
    </location>
</feature>
<dbReference type="OrthoDB" id="9909019at2759"/>
<dbReference type="EMBL" id="JTAI01000002">
    <property type="protein sequence ID" value="PPS98105.1"/>
    <property type="molecule type" value="Genomic_DNA"/>
</dbReference>
<dbReference type="VEuPathDB" id="CryptoDB:Chro.80543"/>
<evidence type="ECO:0000259" key="11">
    <source>
        <dbReference type="Pfam" id="PF01529"/>
    </source>
</evidence>
<dbReference type="VEuPathDB" id="CryptoDB:ChTU502y2012_377g0035"/>
<feature type="transmembrane region" description="Helical" evidence="10">
    <location>
        <begin position="66"/>
        <end position="87"/>
    </location>
</feature>
<organism evidence="12">
    <name type="scientific">Cryptosporidium hominis</name>
    <dbReference type="NCBI Taxonomy" id="237895"/>
    <lineage>
        <taxon>Eukaryota</taxon>
        <taxon>Sar</taxon>
        <taxon>Alveolata</taxon>
        <taxon>Apicomplexa</taxon>
        <taxon>Conoidasida</taxon>
        <taxon>Coccidia</taxon>
        <taxon>Eucoccidiorida</taxon>
        <taxon>Eimeriorina</taxon>
        <taxon>Cryptosporidiidae</taxon>
        <taxon>Cryptosporidium</taxon>
    </lineage>
</organism>
<keyword evidence="3 10" id="KW-0808">Transferase</keyword>
<evidence type="ECO:0000256" key="9">
    <source>
        <dbReference type="ARBA" id="ARBA00023315"/>
    </source>
</evidence>
<dbReference type="VEuPathDB" id="CryptoDB:GY17_00000919"/>
<feature type="transmembrane region" description="Helical" evidence="10">
    <location>
        <begin position="430"/>
        <end position="453"/>
    </location>
</feature>
<dbReference type="Proteomes" id="UP000199752">
    <property type="component" value="Chromosome 8"/>
</dbReference>
<evidence type="ECO:0000256" key="8">
    <source>
        <dbReference type="ARBA" id="ARBA00023288"/>
    </source>
</evidence>
<reference evidence="13 14" key="3">
    <citation type="submission" date="2017-10" db="EMBL/GenBank/DDBJ databases">
        <title>Consistent, comparative and evidence-based genome annotation and re-annotation for the closely-related species, Cryptosporidium parvum, C. hominis and C. tyzzeri.</title>
        <authorList>
            <person name="Baptista R.P."/>
            <person name="Li Y."/>
            <person name="Sateriale A."/>
            <person name="Striepen B."/>
            <person name="Kissinger J.C."/>
        </authorList>
    </citation>
    <scope>NUCLEOTIDE SEQUENCE [LARGE SCALE GENOMIC DNA]</scope>
    <source>
        <strain evidence="13">30976</strain>
    </source>
</reference>
<evidence type="ECO:0000256" key="5">
    <source>
        <dbReference type="ARBA" id="ARBA00022989"/>
    </source>
</evidence>
<comment type="subcellular location">
    <subcellularLocation>
        <location evidence="1">Endomembrane system</location>
        <topology evidence="1">Multi-pass membrane protein</topology>
    </subcellularLocation>
</comment>
<dbReference type="PANTHER" id="PTHR22883:SF301">
    <property type="entry name" value="PALMITOYLTRANSFERASE ZDHHC12"/>
    <property type="match status" value="1"/>
</dbReference>
<dbReference type="Proteomes" id="UP001429100">
    <property type="component" value="Unassembled WGS sequence"/>
</dbReference>
<dbReference type="GO" id="GO:0006612">
    <property type="term" value="P:protein targeting to membrane"/>
    <property type="evidence" value="ECO:0007669"/>
    <property type="project" value="TreeGrafter"/>
</dbReference>
<evidence type="ECO:0000256" key="1">
    <source>
        <dbReference type="ARBA" id="ARBA00004127"/>
    </source>
</evidence>
<keyword evidence="14" id="KW-1185">Reference proteome</keyword>
<dbReference type="GO" id="GO:0005783">
    <property type="term" value="C:endoplasmic reticulum"/>
    <property type="evidence" value="ECO:0007669"/>
    <property type="project" value="TreeGrafter"/>
</dbReference>
<evidence type="ECO:0000256" key="6">
    <source>
        <dbReference type="ARBA" id="ARBA00023136"/>
    </source>
</evidence>
<reference evidence="13 14" key="1">
    <citation type="submission" date="2014-11" db="EMBL/GenBank/DDBJ databases">
        <title>Comparative genomic analysis of Cryptosporidium hominis reveals occurrence of genetic recombination in virulent subtypes.</title>
        <authorList>
            <person name="Guo Y."/>
            <person name="Tang K."/>
            <person name="Frace M."/>
            <person name="Li N."/>
            <person name="Roellig D.M."/>
            <person name="Sammons S."/>
            <person name="Knipe K."/>
            <person name="Rowe L."/>
            <person name="Feng Y."/>
            <person name="Xiao L."/>
        </authorList>
    </citation>
    <scope>NUCLEOTIDE SEQUENCE [LARGE SCALE GENOMIC DNA]</scope>
    <source>
        <strain evidence="13">30976</strain>
    </source>
</reference>
<comment type="catalytic activity">
    <reaction evidence="10">
        <text>L-cysteinyl-[protein] + hexadecanoyl-CoA = S-hexadecanoyl-L-cysteinyl-[protein] + CoA</text>
        <dbReference type="Rhea" id="RHEA:36683"/>
        <dbReference type="Rhea" id="RHEA-COMP:10131"/>
        <dbReference type="Rhea" id="RHEA-COMP:11032"/>
        <dbReference type="ChEBI" id="CHEBI:29950"/>
        <dbReference type="ChEBI" id="CHEBI:57287"/>
        <dbReference type="ChEBI" id="CHEBI:57379"/>
        <dbReference type="ChEBI" id="CHEBI:74151"/>
        <dbReference type="EC" id="2.3.1.225"/>
    </reaction>
</comment>
<accession>A0A0S4TKU7</accession>
<gene>
    <name evidence="12" type="ORF">CHUDEA8_4730</name>
    <name evidence="13" type="ORF">GY17_00000919</name>
</gene>
<name>A0A0S4TKU7_CRYHO</name>
<evidence type="ECO:0000313" key="12">
    <source>
        <dbReference type="EMBL" id="CUV08024.1"/>
    </source>
</evidence>
<keyword evidence="8" id="KW-0449">Lipoprotein</keyword>
<evidence type="ECO:0000256" key="2">
    <source>
        <dbReference type="ARBA" id="ARBA00008574"/>
    </source>
</evidence>
<dbReference type="GO" id="GO:0005794">
    <property type="term" value="C:Golgi apparatus"/>
    <property type="evidence" value="ECO:0007669"/>
    <property type="project" value="TreeGrafter"/>
</dbReference>